<reference evidence="1 2" key="1">
    <citation type="submission" date="2020-06" db="EMBL/GenBank/DDBJ databases">
        <title>Transcriptomic and genomic resources for Thalictrum thalictroides and T. hernandezii: Facilitating candidate gene discovery in an emerging model plant lineage.</title>
        <authorList>
            <person name="Arias T."/>
            <person name="Riano-Pachon D.M."/>
            <person name="Di Stilio V.S."/>
        </authorList>
    </citation>
    <scope>NUCLEOTIDE SEQUENCE [LARGE SCALE GENOMIC DNA]</scope>
    <source>
        <strain evidence="2">cv. WT478/WT964</strain>
        <tissue evidence="1">Leaves</tissue>
    </source>
</reference>
<evidence type="ECO:0000313" key="1">
    <source>
        <dbReference type="EMBL" id="KAF5178716.1"/>
    </source>
</evidence>
<gene>
    <name evidence="1" type="ORF">FRX31_031698</name>
</gene>
<dbReference type="EMBL" id="JABWDY010039696">
    <property type="protein sequence ID" value="KAF5178716.1"/>
    <property type="molecule type" value="Genomic_DNA"/>
</dbReference>
<comment type="caution">
    <text evidence="1">The sequence shown here is derived from an EMBL/GenBank/DDBJ whole genome shotgun (WGS) entry which is preliminary data.</text>
</comment>
<accession>A0A7J6V171</accession>
<name>A0A7J6V171_THATH</name>
<sequence length="169" mass="19624">MVQDYVKFPPLPATSPEERRVHQRVNRLTRRAFARLQHQHLDLRYQLPSPMVEDLPPRFLHLLEGSDHLSLSIVKTKPSLHKPHIIPIKNDLDSCLLKFELEEVMMRGKLEPIHAIQFQPLPNELLNVLSLLTDQSERGSTPHLNQCCEDYAPALFLNQPCFLMKKILI</sequence>
<proteinExistence type="predicted"/>
<dbReference type="AlphaFoldDB" id="A0A7J6V171"/>
<protein>
    <submittedName>
        <fullName evidence="1">Uncharacterized protein</fullName>
    </submittedName>
</protein>
<organism evidence="1 2">
    <name type="scientific">Thalictrum thalictroides</name>
    <name type="common">Rue-anemone</name>
    <name type="synonym">Anemone thalictroides</name>
    <dbReference type="NCBI Taxonomy" id="46969"/>
    <lineage>
        <taxon>Eukaryota</taxon>
        <taxon>Viridiplantae</taxon>
        <taxon>Streptophyta</taxon>
        <taxon>Embryophyta</taxon>
        <taxon>Tracheophyta</taxon>
        <taxon>Spermatophyta</taxon>
        <taxon>Magnoliopsida</taxon>
        <taxon>Ranunculales</taxon>
        <taxon>Ranunculaceae</taxon>
        <taxon>Thalictroideae</taxon>
        <taxon>Thalictrum</taxon>
    </lineage>
</organism>
<keyword evidence="2" id="KW-1185">Reference proteome</keyword>
<evidence type="ECO:0000313" key="2">
    <source>
        <dbReference type="Proteomes" id="UP000554482"/>
    </source>
</evidence>
<dbReference type="Proteomes" id="UP000554482">
    <property type="component" value="Unassembled WGS sequence"/>
</dbReference>